<dbReference type="CDD" id="cd20071">
    <property type="entry name" value="SET_SMYD"/>
    <property type="match status" value="1"/>
</dbReference>
<dbReference type="OrthoDB" id="265717at2759"/>
<dbReference type="PANTHER" id="PTHR46455:SF5">
    <property type="entry name" value="SET AND MYND DOMAIN CONTAINING, ARTHROPOD-SPECIFIC, MEMBER 4, ISOFORM A"/>
    <property type="match status" value="1"/>
</dbReference>
<evidence type="ECO:0000313" key="7">
    <source>
        <dbReference type="EMBL" id="OXA41657.1"/>
    </source>
</evidence>
<dbReference type="Gene3D" id="1.10.220.160">
    <property type="match status" value="1"/>
</dbReference>
<dbReference type="GO" id="GO:0008270">
    <property type="term" value="F:zinc ion binding"/>
    <property type="evidence" value="ECO:0007669"/>
    <property type="project" value="UniProtKB-KW"/>
</dbReference>
<dbReference type="Gene3D" id="2.170.270.10">
    <property type="entry name" value="SET domain"/>
    <property type="match status" value="1"/>
</dbReference>
<feature type="domain" description="MYND-type" evidence="6">
    <location>
        <begin position="12"/>
        <end position="48"/>
    </location>
</feature>
<dbReference type="EMBL" id="LNIX01000028">
    <property type="protein sequence ID" value="OXA41657.1"/>
    <property type="molecule type" value="Genomic_DNA"/>
</dbReference>
<dbReference type="SUPFAM" id="SSF82199">
    <property type="entry name" value="SET domain"/>
    <property type="match status" value="1"/>
</dbReference>
<dbReference type="SUPFAM" id="SSF144232">
    <property type="entry name" value="HIT/MYND zinc finger-like"/>
    <property type="match status" value="1"/>
</dbReference>
<evidence type="ECO:0000313" key="8">
    <source>
        <dbReference type="Proteomes" id="UP000198287"/>
    </source>
</evidence>
<keyword evidence="3" id="KW-0862">Zinc</keyword>
<dbReference type="STRING" id="158441.A0A226DA97"/>
<keyword evidence="2 4" id="KW-0863">Zinc-finger</keyword>
<dbReference type="InterPro" id="IPR053010">
    <property type="entry name" value="SET_SmydA-8"/>
</dbReference>
<organism evidence="7 8">
    <name type="scientific">Folsomia candida</name>
    <name type="common">Springtail</name>
    <dbReference type="NCBI Taxonomy" id="158441"/>
    <lineage>
        <taxon>Eukaryota</taxon>
        <taxon>Metazoa</taxon>
        <taxon>Ecdysozoa</taxon>
        <taxon>Arthropoda</taxon>
        <taxon>Hexapoda</taxon>
        <taxon>Collembola</taxon>
        <taxon>Entomobryomorpha</taxon>
        <taxon>Isotomoidea</taxon>
        <taxon>Isotomidae</taxon>
        <taxon>Proisotominae</taxon>
        <taxon>Folsomia</taxon>
    </lineage>
</organism>
<evidence type="ECO:0000256" key="1">
    <source>
        <dbReference type="ARBA" id="ARBA00022723"/>
    </source>
</evidence>
<name>A0A226DA97_FOLCA</name>
<evidence type="ECO:0000256" key="3">
    <source>
        <dbReference type="ARBA" id="ARBA00022833"/>
    </source>
</evidence>
<dbReference type="PANTHER" id="PTHR46455">
    <property type="entry name" value="SET AND MYND DOMAIN CONTAINING, ARTHROPOD-SPECIFIC, MEMBER 4, ISOFORM A"/>
    <property type="match status" value="1"/>
</dbReference>
<keyword evidence="8" id="KW-1185">Reference proteome</keyword>
<dbReference type="AlphaFoldDB" id="A0A226DA97"/>
<dbReference type="InterPro" id="IPR046341">
    <property type="entry name" value="SET_dom_sf"/>
</dbReference>
<dbReference type="InterPro" id="IPR002893">
    <property type="entry name" value="Znf_MYND"/>
</dbReference>
<dbReference type="Proteomes" id="UP000198287">
    <property type="component" value="Unassembled WGS sequence"/>
</dbReference>
<evidence type="ECO:0000256" key="4">
    <source>
        <dbReference type="PROSITE-ProRule" id="PRU00134"/>
    </source>
</evidence>
<reference evidence="7 8" key="1">
    <citation type="submission" date="2015-12" db="EMBL/GenBank/DDBJ databases">
        <title>The genome of Folsomia candida.</title>
        <authorList>
            <person name="Faddeeva A."/>
            <person name="Derks M.F."/>
            <person name="Anvar Y."/>
            <person name="Smit S."/>
            <person name="Van Straalen N."/>
            <person name="Roelofs D."/>
        </authorList>
    </citation>
    <scope>NUCLEOTIDE SEQUENCE [LARGE SCALE GENOMIC DNA]</scope>
    <source>
        <strain evidence="7 8">VU population</strain>
        <tissue evidence="7">Whole body</tissue>
    </source>
</reference>
<feature type="region of interest" description="Disordered" evidence="5">
    <location>
        <begin position="574"/>
        <end position="600"/>
    </location>
</feature>
<evidence type="ECO:0000259" key="6">
    <source>
        <dbReference type="PROSITE" id="PS50865"/>
    </source>
</evidence>
<protein>
    <submittedName>
        <fullName evidence="7">Protein msta, isoform B</fullName>
    </submittedName>
</protein>
<keyword evidence="1" id="KW-0479">Metal-binding</keyword>
<proteinExistence type="predicted"/>
<dbReference type="PROSITE" id="PS50865">
    <property type="entry name" value="ZF_MYND_2"/>
    <property type="match status" value="1"/>
</dbReference>
<dbReference type="OMA" id="CRIFAAN"/>
<gene>
    <name evidence="7" type="ORF">Fcan01_23353</name>
</gene>
<evidence type="ECO:0000256" key="2">
    <source>
        <dbReference type="ARBA" id="ARBA00022771"/>
    </source>
</evidence>
<comment type="caution">
    <text evidence="7">The sequence shown here is derived from an EMBL/GenBank/DDBJ whole genome shotgun (WGS) entry which is preliminary data.</text>
</comment>
<dbReference type="Gene3D" id="6.10.140.2220">
    <property type="match status" value="2"/>
</dbReference>
<dbReference type="PROSITE" id="PS01360">
    <property type="entry name" value="ZF_MYND_1"/>
    <property type="match status" value="1"/>
</dbReference>
<accession>A0A226DA97</accession>
<evidence type="ECO:0000256" key="5">
    <source>
        <dbReference type="SAM" id="MobiDB-lite"/>
    </source>
</evidence>
<sequence length="700" mass="78630">MDKPNGDGTSACSMCQTHTDKFCAGCKKAYYCCVEHQKSHRKIHKKDCFPAVLKYNADFGGRCFTASRNIKQGETIFKDKALLSGPSGAEMFFHFICLGCYRQVKPESTYKCSTCGWPMCSKQCEEMAHHSQFECRIFAANKIQPYFKMPVQYEMVNTLRSLLLMLIDPEKWGQLAELESHSEARAKNPDAVRAVKEHTFFIHSVCNLRGQFDAGVIDHIVGIWGINSFGANYPTAGPNPGRARMATLMFPKLCLAAHSCVPNTRGILLEDVKASNSVCSYTMELIAALPILEGEQIHTTYANVHEGTMERQEILLDNYYFACKCKRCKDPSEFGTFFSAFKCLDCQAGYLLPADPLNRDSKWECVNTTKCKNGKPTTYTELKTKLNKIKRELHSINNGEPSLSTIRELESFLQNQKKKLNVNHWLMMETEFLLAMRILGYLPKCQKSDEEDLLLNRLNELCEHCLYIADLIQPGHISYRGKLLYCLAQAKMKKLVKGTKNGGVEIILQGKDVLDQIQQCSREAMQIISRESEGTEDQIMSQRLAKDLLQEASVFSRLYFSFAPATTKAPVTTTTTKATTTTKPSTTTTRATTTMTTTTTTTTAAPQVLKFERGELPPNAVEDVMAMIEMYPQLQGREDEIFNASPPAEDDPFMKMMSSMPLEIQNAVSCLRILIDSHTPGTAWDFQKEITCAIAAPAIH</sequence>
<dbReference type="Pfam" id="PF01753">
    <property type="entry name" value="zf-MYND"/>
    <property type="match status" value="1"/>
</dbReference>